<dbReference type="AlphaFoldDB" id="A0A4Y8KNH7"/>
<evidence type="ECO:0000313" key="3">
    <source>
        <dbReference type="EMBL" id="TFD79751.1"/>
    </source>
</evidence>
<dbReference type="SUPFAM" id="SSF55729">
    <property type="entry name" value="Acyl-CoA N-acyltransferases (Nat)"/>
    <property type="match status" value="1"/>
</dbReference>
<dbReference type="EMBL" id="SOHQ01000021">
    <property type="protein sequence ID" value="TFD79751.1"/>
    <property type="molecule type" value="Genomic_DNA"/>
</dbReference>
<gene>
    <name evidence="3" type="ORF">E3T53_06985</name>
</gene>
<dbReference type="PROSITE" id="PS51186">
    <property type="entry name" value="GNAT"/>
    <property type="match status" value="1"/>
</dbReference>
<dbReference type="OrthoDB" id="3174517at2"/>
<keyword evidence="4" id="KW-1185">Reference proteome</keyword>
<dbReference type="RefSeq" id="WP_134172035.1">
    <property type="nucleotide sequence ID" value="NZ_SODI01000001.1"/>
</dbReference>
<comment type="caution">
    <text evidence="3">The sequence shown here is derived from an EMBL/GenBank/DDBJ whole genome shotgun (WGS) entry which is preliminary data.</text>
</comment>
<evidence type="ECO:0000256" key="1">
    <source>
        <dbReference type="ARBA" id="ARBA00022679"/>
    </source>
</evidence>
<dbReference type="Gene3D" id="3.40.630.30">
    <property type="match status" value="1"/>
</dbReference>
<dbReference type="PANTHER" id="PTHR43877:SF2">
    <property type="entry name" value="AMINOALKYLPHOSPHONATE N-ACETYLTRANSFERASE-RELATED"/>
    <property type="match status" value="1"/>
</dbReference>
<sequence length="160" mass="17729">MPLFTDVPVSDPRATALLTEYFGDRDLSFPVEQGKYRPTFPTPEQFVPPAGVFVLLIDADDAIGCGGIRRLGDTPDGTLRYEVKHLWLQPRTRGRGWGRLLLTELERRAAGFGATEVVLDTNASLESAAALYQRSGYVGIAPYNDNPNATNWYRKTLPLT</sequence>
<name>A0A4Y8KNH7_9MICO</name>
<reference evidence="3 4" key="1">
    <citation type="submission" date="2019-03" db="EMBL/GenBank/DDBJ databases">
        <title>Genomics of glacier-inhabiting Cryobacterium strains.</title>
        <authorList>
            <person name="Liu Q."/>
            <person name="Xin Y.-H."/>
        </authorList>
    </citation>
    <scope>NUCLEOTIDE SEQUENCE [LARGE SCALE GENOMIC DNA]</scope>
    <source>
        <strain evidence="3 4">CGMCC 1.4292</strain>
    </source>
</reference>
<dbReference type="InterPro" id="IPR000182">
    <property type="entry name" value="GNAT_dom"/>
</dbReference>
<dbReference type="GO" id="GO:0016747">
    <property type="term" value="F:acyltransferase activity, transferring groups other than amino-acyl groups"/>
    <property type="evidence" value="ECO:0007669"/>
    <property type="project" value="InterPro"/>
</dbReference>
<dbReference type="Pfam" id="PF00583">
    <property type="entry name" value="Acetyltransf_1"/>
    <property type="match status" value="1"/>
</dbReference>
<accession>A0A4Y8KNH7</accession>
<evidence type="ECO:0000313" key="4">
    <source>
        <dbReference type="Proteomes" id="UP000298218"/>
    </source>
</evidence>
<protein>
    <submittedName>
        <fullName evidence="3">GNAT family N-acetyltransferase</fullName>
    </submittedName>
</protein>
<dbReference type="InterPro" id="IPR050832">
    <property type="entry name" value="Bact_Acetyltransf"/>
</dbReference>
<keyword evidence="2" id="KW-0012">Acyltransferase</keyword>
<proteinExistence type="predicted"/>
<keyword evidence="1 3" id="KW-0808">Transferase</keyword>
<dbReference type="CDD" id="cd04301">
    <property type="entry name" value="NAT_SF"/>
    <property type="match status" value="1"/>
</dbReference>
<organism evidence="3 4">
    <name type="scientific">Cryobacterium psychrophilum</name>
    <dbReference type="NCBI Taxonomy" id="41988"/>
    <lineage>
        <taxon>Bacteria</taxon>
        <taxon>Bacillati</taxon>
        <taxon>Actinomycetota</taxon>
        <taxon>Actinomycetes</taxon>
        <taxon>Micrococcales</taxon>
        <taxon>Microbacteriaceae</taxon>
        <taxon>Cryobacterium</taxon>
    </lineage>
</organism>
<dbReference type="Proteomes" id="UP000298218">
    <property type="component" value="Unassembled WGS sequence"/>
</dbReference>
<dbReference type="PANTHER" id="PTHR43877">
    <property type="entry name" value="AMINOALKYLPHOSPHONATE N-ACETYLTRANSFERASE-RELATED-RELATED"/>
    <property type="match status" value="1"/>
</dbReference>
<evidence type="ECO:0000256" key="2">
    <source>
        <dbReference type="ARBA" id="ARBA00023315"/>
    </source>
</evidence>
<dbReference type="InterPro" id="IPR016181">
    <property type="entry name" value="Acyl_CoA_acyltransferase"/>
</dbReference>